<name>A0A8X7CP29_9ARAC</name>
<dbReference type="OrthoDB" id="410155at2759"/>
<organism evidence="1 2">
    <name type="scientific">Trichonephila inaurata madagascariensis</name>
    <dbReference type="NCBI Taxonomy" id="2747483"/>
    <lineage>
        <taxon>Eukaryota</taxon>
        <taxon>Metazoa</taxon>
        <taxon>Ecdysozoa</taxon>
        <taxon>Arthropoda</taxon>
        <taxon>Chelicerata</taxon>
        <taxon>Arachnida</taxon>
        <taxon>Araneae</taxon>
        <taxon>Araneomorphae</taxon>
        <taxon>Entelegynae</taxon>
        <taxon>Araneoidea</taxon>
        <taxon>Nephilidae</taxon>
        <taxon>Trichonephila</taxon>
        <taxon>Trichonephila inaurata</taxon>
    </lineage>
</organism>
<protein>
    <recommendedName>
        <fullName evidence="3">Endonuclease/exonuclease/phosphatase domain-containing protein</fullName>
    </recommendedName>
</protein>
<evidence type="ECO:0000313" key="2">
    <source>
        <dbReference type="Proteomes" id="UP000886998"/>
    </source>
</evidence>
<dbReference type="EMBL" id="BMAV01021412">
    <property type="protein sequence ID" value="GFY75468.1"/>
    <property type="molecule type" value="Genomic_DNA"/>
</dbReference>
<proteinExistence type="predicted"/>
<reference evidence="1" key="1">
    <citation type="submission" date="2020-08" db="EMBL/GenBank/DDBJ databases">
        <title>Multicomponent nature underlies the extraordinary mechanical properties of spider dragline silk.</title>
        <authorList>
            <person name="Kono N."/>
            <person name="Nakamura H."/>
            <person name="Mori M."/>
            <person name="Yoshida Y."/>
            <person name="Ohtoshi R."/>
            <person name="Malay A.D."/>
            <person name="Moran D.A.P."/>
            <person name="Tomita M."/>
            <person name="Numata K."/>
            <person name="Arakawa K."/>
        </authorList>
    </citation>
    <scope>NUCLEOTIDE SEQUENCE</scope>
</reference>
<keyword evidence="2" id="KW-1185">Reference proteome</keyword>
<gene>
    <name evidence="1" type="ORF">TNIN_222231</name>
</gene>
<dbReference type="Proteomes" id="UP000886998">
    <property type="component" value="Unassembled WGS sequence"/>
</dbReference>
<evidence type="ECO:0008006" key="3">
    <source>
        <dbReference type="Google" id="ProtNLM"/>
    </source>
</evidence>
<sequence>MREGQNCWTNANFVELVAPSTPTRFGYDYASTLDIGLLKNILFNCQVNSLPELSSDHIPVRFYFNSKTNFDMPPPQLFTNWKPLKMNYSILTI</sequence>
<dbReference type="AlphaFoldDB" id="A0A8X7CP29"/>
<accession>A0A8X7CP29</accession>
<comment type="caution">
    <text evidence="1">The sequence shown here is derived from an EMBL/GenBank/DDBJ whole genome shotgun (WGS) entry which is preliminary data.</text>
</comment>
<evidence type="ECO:0000313" key="1">
    <source>
        <dbReference type="EMBL" id="GFY75468.1"/>
    </source>
</evidence>
<dbReference type="SUPFAM" id="SSF56219">
    <property type="entry name" value="DNase I-like"/>
    <property type="match status" value="1"/>
</dbReference>
<dbReference type="InterPro" id="IPR036691">
    <property type="entry name" value="Endo/exonu/phosph_ase_sf"/>
</dbReference>